<feature type="domain" description="Fido" evidence="1">
    <location>
        <begin position="131"/>
        <end position="270"/>
    </location>
</feature>
<gene>
    <name evidence="2" type="ORF">PZA18_14775</name>
</gene>
<evidence type="ECO:0000313" key="2">
    <source>
        <dbReference type="EMBL" id="MDK2125318.1"/>
    </source>
</evidence>
<sequence length="293" mass="33038">MKLTPPLVLDFSVEIRLSVAQRRQIQRAIRTLQQTAHCPLQSTLWQLAHSRRYNRKRGCLRQLEHELSAHAVEIKRGSPDPGPRLDQIQAASQVEQAVLHAHQANLWAACCGDDFANFCSALEACGTAMTGQQTVIRSREIATVADVNGRRWQYLAASAVQPNLQMLHQLCRKLVTLPAETAKRREVSIHQFTLAVRIFAMLLAIHPFTDGNGRVARALLHSLLQGVGILRGHYLPLRECFDLADYGQEIRLRHFDLTGDYVDLALFFGRVITAYSVMTRSALKQPRRASRHP</sequence>
<dbReference type="InterPro" id="IPR003812">
    <property type="entry name" value="Fido"/>
</dbReference>
<dbReference type="EMBL" id="JARRAF010000017">
    <property type="protein sequence ID" value="MDK2125318.1"/>
    <property type="molecule type" value="Genomic_DNA"/>
</dbReference>
<dbReference type="RefSeq" id="WP_284101627.1">
    <property type="nucleotide sequence ID" value="NZ_JARRAF010000017.1"/>
</dbReference>
<organism evidence="2 3">
    <name type="scientific">Parachitinimonas caeni</name>
    <dbReference type="NCBI Taxonomy" id="3031301"/>
    <lineage>
        <taxon>Bacteria</taxon>
        <taxon>Pseudomonadati</taxon>
        <taxon>Pseudomonadota</taxon>
        <taxon>Betaproteobacteria</taxon>
        <taxon>Neisseriales</taxon>
        <taxon>Chitinibacteraceae</taxon>
        <taxon>Parachitinimonas</taxon>
    </lineage>
</organism>
<evidence type="ECO:0000313" key="3">
    <source>
        <dbReference type="Proteomes" id="UP001172778"/>
    </source>
</evidence>
<dbReference type="InterPro" id="IPR040198">
    <property type="entry name" value="Fido_containing"/>
</dbReference>
<dbReference type="PANTHER" id="PTHR13504">
    <property type="entry name" value="FIDO DOMAIN-CONTAINING PROTEIN DDB_G0283145"/>
    <property type="match status" value="1"/>
</dbReference>
<protein>
    <submittedName>
        <fullName evidence="2">Fic family protein</fullName>
    </submittedName>
</protein>
<dbReference type="Proteomes" id="UP001172778">
    <property type="component" value="Unassembled WGS sequence"/>
</dbReference>
<reference evidence="2" key="1">
    <citation type="submission" date="2023-03" db="EMBL/GenBank/DDBJ databases">
        <title>Chitinimonas shenzhenensis gen. nov., sp. nov., a novel member of family Burkholderiaceae isolated from activated sludge collected in Shen Zhen, China.</title>
        <authorList>
            <person name="Wang X."/>
        </authorList>
    </citation>
    <scope>NUCLEOTIDE SEQUENCE</scope>
    <source>
        <strain evidence="2">DQS-5</strain>
    </source>
</reference>
<name>A0ABT7E1V7_9NEIS</name>
<accession>A0ABT7E1V7</accession>
<dbReference type="InterPro" id="IPR036597">
    <property type="entry name" value="Fido-like_dom_sf"/>
</dbReference>
<dbReference type="PROSITE" id="PS51459">
    <property type="entry name" value="FIDO"/>
    <property type="match status" value="1"/>
</dbReference>
<dbReference type="Gene3D" id="1.10.3290.10">
    <property type="entry name" value="Fido-like domain"/>
    <property type="match status" value="1"/>
</dbReference>
<evidence type="ECO:0000259" key="1">
    <source>
        <dbReference type="PROSITE" id="PS51459"/>
    </source>
</evidence>
<dbReference type="PANTHER" id="PTHR13504:SF38">
    <property type="entry name" value="FIDO DOMAIN-CONTAINING PROTEIN"/>
    <property type="match status" value="1"/>
</dbReference>
<keyword evidence="3" id="KW-1185">Reference proteome</keyword>
<proteinExistence type="predicted"/>
<dbReference type="SUPFAM" id="SSF140931">
    <property type="entry name" value="Fic-like"/>
    <property type="match status" value="1"/>
</dbReference>
<comment type="caution">
    <text evidence="2">The sequence shown here is derived from an EMBL/GenBank/DDBJ whole genome shotgun (WGS) entry which is preliminary data.</text>
</comment>
<dbReference type="Pfam" id="PF02661">
    <property type="entry name" value="Fic"/>
    <property type="match status" value="1"/>
</dbReference>